<proteinExistence type="predicted"/>
<dbReference type="Gene3D" id="1.20.1260.20">
    <property type="entry name" value="PPE superfamily"/>
    <property type="match status" value="1"/>
</dbReference>
<accession>A0A7W7T2Z6</accession>
<dbReference type="InterPro" id="IPR038332">
    <property type="entry name" value="PPE_sf"/>
</dbReference>
<name>A0A7W7T2Z6_9PSEU</name>
<gene>
    <name evidence="2" type="ORF">F4559_002930</name>
</gene>
<organism evidence="2 3">
    <name type="scientific">Saccharothrix violaceirubra</name>
    <dbReference type="NCBI Taxonomy" id="413306"/>
    <lineage>
        <taxon>Bacteria</taxon>
        <taxon>Bacillati</taxon>
        <taxon>Actinomycetota</taxon>
        <taxon>Actinomycetes</taxon>
        <taxon>Pseudonocardiales</taxon>
        <taxon>Pseudonocardiaceae</taxon>
        <taxon>Saccharothrix</taxon>
    </lineage>
</organism>
<keyword evidence="3" id="KW-1185">Reference proteome</keyword>
<dbReference type="SUPFAM" id="SSF140453">
    <property type="entry name" value="EsxAB dimer-like"/>
    <property type="match status" value="1"/>
</dbReference>
<evidence type="ECO:0000313" key="3">
    <source>
        <dbReference type="Proteomes" id="UP000542674"/>
    </source>
</evidence>
<evidence type="ECO:0008006" key="4">
    <source>
        <dbReference type="Google" id="ProtNLM"/>
    </source>
</evidence>
<dbReference type="RefSeq" id="WP_184669167.1">
    <property type="nucleotide sequence ID" value="NZ_BAABAI010000029.1"/>
</dbReference>
<feature type="compositionally biased region" description="Gly residues" evidence="1">
    <location>
        <begin position="230"/>
        <end position="251"/>
    </location>
</feature>
<evidence type="ECO:0000256" key="1">
    <source>
        <dbReference type="SAM" id="MobiDB-lite"/>
    </source>
</evidence>
<protein>
    <recommendedName>
        <fullName evidence="4">PPE family protein</fullName>
    </recommendedName>
</protein>
<dbReference type="AlphaFoldDB" id="A0A7W7T2Z6"/>
<feature type="region of interest" description="Disordered" evidence="1">
    <location>
        <begin position="334"/>
        <end position="391"/>
    </location>
</feature>
<reference evidence="2 3" key="1">
    <citation type="submission" date="2020-08" db="EMBL/GenBank/DDBJ databases">
        <title>Sequencing the genomes of 1000 actinobacteria strains.</title>
        <authorList>
            <person name="Klenk H.-P."/>
        </authorList>
    </citation>
    <scope>NUCLEOTIDE SEQUENCE [LARGE SCALE GENOMIC DNA]</scope>
    <source>
        <strain evidence="2 3">DSM 45084</strain>
    </source>
</reference>
<sequence length="406" mass="41382">MSQAERARELRERRQALRDSWRPRDRYVIGGVNWPGHSHEAMHRMVHEDADPAQVDGVAAEWRRHGDAIVELADRFRELLGDLESAWRGPATERAFEVLRDNARWVAELGETVSAISVPVTESAQALASARAAMPEPQAGPDGWAAVGAASATSTLFAAAAGPAGAVVGAVVGAGASVVGQAAGRWELKARAVEVMRGYELTAQAIDASAPGFGSDRPAGPWLGDRVPSGPGGGGPGGGDPGGGDPGGGDPGTPVDEDDPPTGGGSDDPGRGVTAVVPDDVTVPTWAAGPEARWQALTSATPAPTTPAPVAPTHAGVPAAAYPWQAGGNRGLGAGTTTGLPGERGGPRPSGDVRAGARGVTGPGMSGGMVPAAQREEEDREHHNRYPDEHDVFADDQVVAPPVIGG</sequence>
<feature type="region of interest" description="Disordered" evidence="1">
    <location>
        <begin position="209"/>
        <end position="276"/>
    </location>
</feature>
<dbReference type="Proteomes" id="UP000542674">
    <property type="component" value="Unassembled WGS sequence"/>
</dbReference>
<feature type="compositionally biased region" description="Basic and acidic residues" evidence="1">
    <location>
        <begin position="374"/>
        <end position="391"/>
    </location>
</feature>
<comment type="caution">
    <text evidence="2">The sequence shown here is derived from an EMBL/GenBank/DDBJ whole genome shotgun (WGS) entry which is preliminary data.</text>
</comment>
<dbReference type="EMBL" id="JACHJS010000001">
    <property type="protein sequence ID" value="MBB4965571.1"/>
    <property type="molecule type" value="Genomic_DNA"/>
</dbReference>
<evidence type="ECO:0000313" key="2">
    <source>
        <dbReference type="EMBL" id="MBB4965571.1"/>
    </source>
</evidence>
<dbReference type="InterPro" id="IPR036689">
    <property type="entry name" value="ESAT-6-like_sf"/>
</dbReference>